<dbReference type="RefSeq" id="WP_246238445.1">
    <property type="nucleotide sequence ID" value="NZ_BAAABN010000042.1"/>
</dbReference>
<dbReference type="SUPFAM" id="SSF103642">
    <property type="entry name" value="Sec-C motif"/>
    <property type="match status" value="1"/>
</dbReference>
<evidence type="ECO:0000313" key="1">
    <source>
        <dbReference type="EMBL" id="GER99039.1"/>
    </source>
</evidence>
<dbReference type="Proteomes" id="UP000334990">
    <property type="component" value="Unassembled WGS sequence"/>
</dbReference>
<dbReference type="AlphaFoldDB" id="A0A5M3VSY5"/>
<accession>A0A5M3VSY5</accession>
<keyword evidence="2" id="KW-1185">Reference proteome</keyword>
<gene>
    <name evidence="1" type="ORF">Acor_11030</name>
</gene>
<proteinExistence type="predicted"/>
<organism evidence="1 2">
    <name type="scientific">Acrocarpospora corrugata</name>
    <dbReference type="NCBI Taxonomy" id="35763"/>
    <lineage>
        <taxon>Bacteria</taxon>
        <taxon>Bacillati</taxon>
        <taxon>Actinomycetota</taxon>
        <taxon>Actinomycetes</taxon>
        <taxon>Streptosporangiales</taxon>
        <taxon>Streptosporangiaceae</taxon>
        <taxon>Acrocarpospora</taxon>
    </lineage>
</organism>
<evidence type="ECO:0008006" key="3">
    <source>
        <dbReference type="Google" id="ProtNLM"/>
    </source>
</evidence>
<reference evidence="1 2" key="1">
    <citation type="submission" date="2019-10" db="EMBL/GenBank/DDBJ databases">
        <title>Whole genome shotgun sequence of Acrocarpospora corrugata NBRC 13972.</title>
        <authorList>
            <person name="Ichikawa N."/>
            <person name="Kimura A."/>
            <person name="Kitahashi Y."/>
            <person name="Komaki H."/>
            <person name="Oguchi A."/>
        </authorList>
    </citation>
    <scope>NUCLEOTIDE SEQUENCE [LARGE SCALE GENOMIC DNA]</scope>
    <source>
        <strain evidence="1 2">NBRC 13972</strain>
    </source>
</reference>
<dbReference type="InterPro" id="IPR004027">
    <property type="entry name" value="SEC_C_motif"/>
</dbReference>
<dbReference type="Pfam" id="PF02810">
    <property type="entry name" value="SEC-C"/>
    <property type="match status" value="1"/>
</dbReference>
<dbReference type="EMBL" id="BLAD01000038">
    <property type="protein sequence ID" value="GER99039.1"/>
    <property type="molecule type" value="Genomic_DNA"/>
</dbReference>
<protein>
    <recommendedName>
        <fullName evidence="3">Preprotein translocase SecA</fullName>
    </recommendedName>
</protein>
<evidence type="ECO:0000313" key="2">
    <source>
        <dbReference type="Proteomes" id="UP000334990"/>
    </source>
</evidence>
<dbReference type="Gene3D" id="3.10.450.50">
    <property type="match status" value="1"/>
</dbReference>
<sequence>MLPDHLFQPLDLDRALDRAYDRGEERAAWELLAGALLDPRARGDVSLRAYVEVLVDEYTLDGWERDTLGVLGDLADAEPGLRGALRLPMAELHAQVGEDETALRLLRSRQRELAGLPTGERDEEFYPAAAMVAGTADPGFAKALLDEGLTLAMDLGRPEATVRYLSLLRNRFGGPQDPEVTAYLAGAPEPKEPERPRTVQPEVARKPTVRLPYPPGADLKALEKGFREADLEARVAVVRITSGGSVEQADPGDDIAWPPGRNDPCWCGAERKYKKCCGSPV</sequence>
<name>A0A5M3VSY5_9ACTN</name>
<comment type="caution">
    <text evidence="1">The sequence shown here is derived from an EMBL/GenBank/DDBJ whole genome shotgun (WGS) entry which is preliminary data.</text>
</comment>